<dbReference type="PANTHER" id="PTHR28608:SF1">
    <property type="entry name" value="INTEGRATOR COMPLEX SUBUNIT 2"/>
    <property type="match status" value="1"/>
</dbReference>
<evidence type="ECO:0000256" key="2">
    <source>
        <dbReference type="ARBA" id="ARBA00006705"/>
    </source>
</evidence>
<feature type="region of interest" description="Disordered" evidence="4">
    <location>
        <begin position="851"/>
        <end position="893"/>
    </location>
</feature>
<dbReference type="AlphaFoldDB" id="A0A0R3U715"/>
<dbReference type="Pfam" id="PF14750">
    <property type="entry name" value="INTS2"/>
    <property type="match status" value="2"/>
</dbReference>
<accession>A0A0R3U715</accession>
<evidence type="ECO:0000313" key="6">
    <source>
        <dbReference type="Proteomes" id="UP000267029"/>
    </source>
</evidence>
<dbReference type="InterPro" id="IPR029321">
    <property type="entry name" value="INTS2"/>
</dbReference>
<dbReference type="PRINTS" id="PR02105">
    <property type="entry name" value="INTSUBUNIT2"/>
</dbReference>
<dbReference type="OrthoDB" id="70899at2759"/>
<keyword evidence="3" id="KW-0539">Nucleus</keyword>
<proteinExistence type="inferred from homology"/>
<dbReference type="PANTHER" id="PTHR28608">
    <property type="entry name" value="INTEGRATOR COMPLEX SUBUNIT 2"/>
    <property type="match status" value="1"/>
</dbReference>
<evidence type="ECO:0000256" key="1">
    <source>
        <dbReference type="ARBA" id="ARBA00004123"/>
    </source>
</evidence>
<dbReference type="STRING" id="53468.A0A0R3U715"/>
<feature type="region of interest" description="Disordered" evidence="4">
    <location>
        <begin position="816"/>
        <end position="839"/>
    </location>
</feature>
<evidence type="ECO:0000313" key="5">
    <source>
        <dbReference type="EMBL" id="VDD76603.1"/>
    </source>
</evidence>
<name>A0A0R3U715_MESCO</name>
<dbReference type="InterPro" id="IPR026236">
    <property type="entry name" value="Int2_metazoa"/>
</dbReference>
<gene>
    <name evidence="5" type="ORF">MCOS_LOCUS2606</name>
</gene>
<dbReference type="GO" id="GO:0032039">
    <property type="term" value="C:integrator complex"/>
    <property type="evidence" value="ECO:0007669"/>
    <property type="project" value="InterPro"/>
</dbReference>
<comment type="subcellular location">
    <subcellularLocation>
        <location evidence="1">Nucleus</location>
    </subcellularLocation>
</comment>
<reference evidence="5 6" key="1">
    <citation type="submission" date="2018-10" db="EMBL/GenBank/DDBJ databases">
        <authorList>
            <consortium name="Pathogen Informatics"/>
        </authorList>
    </citation>
    <scope>NUCLEOTIDE SEQUENCE [LARGE SCALE GENOMIC DNA]</scope>
</reference>
<comment type="similarity">
    <text evidence="2">Belongs to the Integrator subunit 2 family.</text>
</comment>
<evidence type="ECO:0000256" key="4">
    <source>
        <dbReference type="SAM" id="MobiDB-lite"/>
    </source>
</evidence>
<protein>
    <submittedName>
        <fullName evidence="5">Uncharacterized protein</fullName>
    </submittedName>
</protein>
<evidence type="ECO:0000256" key="3">
    <source>
        <dbReference type="ARBA" id="ARBA00023242"/>
    </source>
</evidence>
<sequence length="1224" mass="136279">MSSSQAKLFVAAKMQSYGDVDELSIIALLPRIYFTVENVDDFLIKSLKNPSYLLLASEVLEILDELACVNLRNRWDESLADLKSRWPFIWERLLERSILHPNSAPGQIRSASRCLAVLQHVVEFVPEVDTISNRCIQLRQLPNLVSFLAIKRARCNPEFSLLRFFKRILIDEGHETRSWFAGYLKFAWEQNPSLAADVNSMLLTAGLAISDDPKAMLPDEKLVSALEFMRTIAALRSYTAFMLSPQLRTFVLNLIIRPTGRSDRAVNFICFCLAFIIGLRSCLIDHTVSGNEAVNSETEDQLVVWLRRLISRQEVLHTSLRQSPSYSELLLLLALLFNNNRQSAIRDIVASVLCIDAPCLMRNISASRKLFIQKVFTYQSIATHAAHVPVTVGLSAQLTGNLPIHFDCALRKFFCICLQGWIYQQICESVRPLHPLLPDVIETYTSNALTLVSSPGSTFVTPSGGCMPFTEQELRAQFTSQSAGRVACACAPAASGCVGDKANGDDLERDLTPQLLFFYYMLYIYDQELNARAADNRGHQRNHARQSLSLFSDQLWDAVPATYLLQYARSNLGAYRKFYPRLLQLVTNHMPHLTIGETIIQDELLLDPFWQSAYNSRSADSLCLARSRVTRSQIPSPDELLSIFDRILDPSGVDDSAIPIRECILGVNALGASVVGQTGFSRLQRLLPYVEPIACRLPRVLLESAVLSGNRRFSAVCCSLWRSLHSFMPQRLEVLTIKALSQRKEGGVAKAHRTPLTHRDLFMDPVENVVMAVDPMVYRCPPVLHILIRILECNLLASRSFWLHRVADRFFLASSTPATSERQQGSTGGGPPPLIPITGETEPLAAKAFTTGKKVGGGGRLSLEPIPGADGSAPRPDTPGTSTTQPGGGPLASDEECDRLRMALVTSQDAAVVQLLLEFCLPSAEEKRLKSEVSELHEVRNIICTFIHYLFIADPNLANVVFWQTYPRQIIPVAARGIPSLHICMDSVIDVFRKSGDLEAAVFCVDFVSHLAMHYNIGLLLDRATYLVEAMHHIFTSESTCKNLLSNTQRPTASNQRCHSRLCFPQGVLGLEEVPQLLLSCGPAFCRLGCAFPSLSPRLANILLTCMSMLSGAVLLAGGVHQHDNLVKHLAHLTPDVTEYSKADPCNQFQIPEDEDDYTLKLKSLSRPEQYYFACTKAMVWFNRLVHFTSAQRRLYLPPTIEDTSLLLATPSPSPVQSSGCLEK</sequence>
<keyword evidence="6" id="KW-1185">Reference proteome</keyword>
<dbReference type="GO" id="GO:0034472">
    <property type="term" value="P:snRNA 3'-end processing"/>
    <property type="evidence" value="ECO:0007669"/>
    <property type="project" value="TreeGrafter"/>
</dbReference>
<dbReference type="Proteomes" id="UP000267029">
    <property type="component" value="Unassembled WGS sequence"/>
</dbReference>
<organism evidence="5 6">
    <name type="scientific">Mesocestoides corti</name>
    <name type="common">Flatworm</name>
    <dbReference type="NCBI Taxonomy" id="53468"/>
    <lineage>
        <taxon>Eukaryota</taxon>
        <taxon>Metazoa</taxon>
        <taxon>Spiralia</taxon>
        <taxon>Lophotrochozoa</taxon>
        <taxon>Platyhelminthes</taxon>
        <taxon>Cestoda</taxon>
        <taxon>Eucestoda</taxon>
        <taxon>Cyclophyllidea</taxon>
        <taxon>Mesocestoididae</taxon>
        <taxon>Mesocestoides</taxon>
    </lineage>
</organism>
<dbReference type="EMBL" id="UXSR01000451">
    <property type="protein sequence ID" value="VDD76603.1"/>
    <property type="molecule type" value="Genomic_DNA"/>
</dbReference>